<accession>A0A5C4QAX1</accession>
<dbReference type="InterPro" id="IPR015797">
    <property type="entry name" value="NUDIX_hydrolase-like_dom_sf"/>
</dbReference>
<dbReference type="CDD" id="cd04699">
    <property type="entry name" value="NUDIX_MutT_Nudt1"/>
    <property type="match status" value="1"/>
</dbReference>
<dbReference type="InterPro" id="IPR000086">
    <property type="entry name" value="NUDIX_hydrolase_dom"/>
</dbReference>
<evidence type="ECO:0000256" key="4">
    <source>
        <dbReference type="RuleBase" id="RU003476"/>
    </source>
</evidence>
<comment type="cofactor">
    <cofactor evidence="1">
        <name>Mg(2+)</name>
        <dbReference type="ChEBI" id="CHEBI:18420"/>
    </cofactor>
</comment>
<dbReference type="PANTHER" id="PTHR43046:SF2">
    <property type="entry name" value="8-OXO-DGTP DIPHOSPHATASE-RELATED"/>
    <property type="match status" value="1"/>
</dbReference>
<dbReference type="InterPro" id="IPR020476">
    <property type="entry name" value="Nudix_hydrolase"/>
</dbReference>
<proteinExistence type="inferred from homology"/>
<dbReference type="PANTHER" id="PTHR43046">
    <property type="entry name" value="GDP-MANNOSE MANNOSYL HYDROLASE"/>
    <property type="match status" value="1"/>
</dbReference>
<gene>
    <name evidence="6" type="ORF">FHG89_29385</name>
</gene>
<dbReference type="GO" id="GO:0016787">
    <property type="term" value="F:hydrolase activity"/>
    <property type="evidence" value="ECO:0007669"/>
    <property type="project" value="UniProtKB-KW"/>
</dbReference>
<dbReference type="OrthoDB" id="9804442at2"/>
<name>A0A5C4QAX1_9ACTN</name>
<dbReference type="EMBL" id="VDFY01000266">
    <property type="protein sequence ID" value="TNH22366.1"/>
    <property type="molecule type" value="Genomic_DNA"/>
</dbReference>
<evidence type="ECO:0000313" key="7">
    <source>
        <dbReference type="Proteomes" id="UP000306145"/>
    </source>
</evidence>
<dbReference type="PROSITE" id="PS51462">
    <property type="entry name" value="NUDIX"/>
    <property type="match status" value="1"/>
</dbReference>
<dbReference type="Gene3D" id="3.90.79.10">
    <property type="entry name" value="Nucleoside Triphosphate Pyrophosphohydrolase"/>
    <property type="match status" value="1"/>
</dbReference>
<dbReference type="PRINTS" id="PR00502">
    <property type="entry name" value="NUDIXFAMILY"/>
</dbReference>
<dbReference type="AlphaFoldDB" id="A0A5C4QAX1"/>
<protein>
    <submittedName>
        <fullName evidence="6">NUDIX domain-containing protein</fullName>
    </submittedName>
</protein>
<sequence length="155" mass="18154">MPHHGRTSRVTERPPYLVERNQGYFEYQLPISVKLVIDHHGRVPLLRNERDEWELPGGKLEVGETPEDGVCREVAEELGLTITEVDIIDSWVYEITPVRHVFIVSFGATYVGDEELVYSAEHKELGVFTYDEVPRLHMPEPYKRTIQRWRERQPT</sequence>
<organism evidence="6 7">
    <name type="scientific">Micromonospora orduensis</name>
    <dbReference type="NCBI Taxonomy" id="1420891"/>
    <lineage>
        <taxon>Bacteria</taxon>
        <taxon>Bacillati</taxon>
        <taxon>Actinomycetota</taxon>
        <taxon>Actinomycetes</taxon>
        <taxon>Micromonosporales</taxon>
        <taxon>Micromonosporaceae</taxon>
        <taxon>Micromonospora</taxon>
    </lineage>
</organism>
<dbReference type="PROSITE" id="PS00893">
    <property type="entry name" value="NUDIX_BOX"/>
    <property type="match status" value="1"/>
</dbReference>
<dbReference type="Pfam" id="PF00293">
    <property type="entry name" value="NUDIX"/>
    <property type="match status" value="1"/>
</dbReference>
<dbReference type="Proteomes" id="UP000306145">
    <property type="component" value="Unassembled WGS sequence"/>
</dbReference>
<evidence type="ECO:0000256" key="2">
    <source>
        <dbReference type="ARBA" id="ARBA00005582"/>
    </source>
</evidence>
<keyword evidence="3 4" id="KW-0378">Hydrolase</keyword>
<dbReference type="InterPro" id="IPR020084">
    <property type="entry name" value="NUDIX_hydrolase_CS"/>
</dbReference>
<dbReference type="SUPFAM" id="SSF55811">
    <property type="entry name" value="Nudix"/>
    <property type="match status" value="1"/>
</dbReference>
<evidence type="ECO:0000313" key="6">
    <source>
        <dbReference type="EMBL" id="TNH22366.1"/>
    </source>
</evidence>
<feature type="domain" description="Nudix hydrolase" evidence="5">
    <location>
        <begin position="26"/>
        <end position="152"/>
    </location>
</feature>
<reference evidence="6 7" key="1">
    <citation type="submission" date="2019-06" db="EMBL/GenBank/DDBJ databases">
        <title>Micromonospora ordensis sp. nov., isolated from deep marine sediment.</title>
        <authorList>
            <person name="Veyisoglu A."/>
            <person name="Carro L."/>
            <person name="Klenk H.-P."/>
            <person name="Sahin N."/>
        </authorList>
    </citation>
    <scope>NUCLEOTIDE SEQUENCE [LARGE SCALE GENOMIC DNA]</scope>
    <source>
        <strain evidence="6 7">S2509</strain>
    </source>
</reference>
<comment type="caution">
    <text evidence="6">The sequence shown here is derived from an EMBL/GenBank/DDBJ whole genome shotgun (WGS) entry which is preliminary data.</text>
</comment>
<comment type="similarity">
    <text evidence="2 4">Belongs to the Nudix hydrolase family.</text>
</comment>
<keyword evidence="7" id="KW-1185">Reference proteome</keyword>
<evidence type="ECO:0000259" key="5">
    <source>
        <dbReference type="PROSITE" id="PS51462"/>
    </source>
</evidence>
<evidence type="ECO:0000256" key="1">
    <source>
        <dbReference type="ARBA" id="ARBA00001946"/>
    </source>
</evidence>
<evidence type="ECO:0000256" key="3">
    <source>
        <dbReference type="ARBA" id="ARBA00022801"/>
    </source>
</evidence>